<dbReference type="Proteomes" id="UP000596660">
    <property type="component" value="Unplaced"/>
</dbReference>
<evidence type="ECO:0000256" key="3">
    <source>
        <dbReference type="ARBA" id="ARBA00022664"/>
    </source>
</evidence>
<evidence type="ECO:0000256" key="4">
    <source>
        <dbReference type="ARBA" id="ARBA00023242"/>
    </source>
</evidence>
<reference evidence="7" key="2">
    <citation type="submission" date="2021-03" db="UniProtKB">
        <authorList>
            <consortium name="EnsemblPlants"/>
        </authorList>
    </citation>
    <scope>IDENTIFICATION</scope>
</reference>
<dbReference type="GO" id="GO:0005634">
    <property type="term" value="C:nucleus"/>
    <property type="evidence" value="ECO:0007669"/>
    <property type="project" value="UniProtKB-SubCell"/>
</dbReference>
<reference evidence="7" key="1">
    <citation type="journal article" date="2017" name="Nature">
        <title>The genome of Chenopodium quinoa.</title>
        <authorList>
            <person name="Jarvis D.E."/>
            <person name="Ho Y.S."/>
            <person name="Lightfoot D.J."/>
            <person name="Schmoeckel S.M."/>
            <person name="Li B."/>
            <person name="Borm T.J.A."/>
            <person name="Ohyanagi H."/>
            <person name="Mineta K."/>
            <person name="Michell C.T."/>
            <person name="Saber N."/>
            <person name="Kharbatia N.M."/>
            <person name="Rupper R.R."/>
            <person name="Sharp A.R."/>
            <person name="Dally N."/>
            <person name="Boughton B.A."/>
            <person name="Woo Y.H."/>
            <person name="Gao G."/>
            <person name="Schijlen E.G.W.M."/>
            <person name="Guo X."/>
            <person name="Momin A.A."/>
            <person name="Negrao S."/>
            <person name="Al-Babili S."/>
            <person name="Gehring C."/>
            <person name="Roessner U."/>
            <person name="Jung C."/>
            <person name="Murphy K."/>
            <person name="Arold S.T."/>
            <person name="Gojobori T."/>
            <person name="van der Linden C.G."/>
            <person name="van Loo E.N."/>
            <person name="Jellen E.N."/>
            <person name="Maughan P.J."/>
            <person name="Tester M."/>
        </authorList>
    </citation>
    <scope>NUCLEOTIDE SEQUENCE [LARGE SCALE GENOMIC DNA]</scope>
    <source>
        <strain evidence="7">cv. PI 614886</strain>
    </source>
</reference>
<feature type="compositionally biased region" description="Basic residues" evidence="5">
    <location>
        <begin position="1136"/>
        <end position="1146"/>
    </location>
</feature>
<proteinExistence type="inferred from homology"/>
<dbReference type="PANTHER" id="PTHR36884">
    <property type="entry name" value="FIP1[III]-LIKE PROTEIN"/>
    <property type="match status" value="1"/>
</dbReference>
<feature type="region of interest" description="Disordered" evidence="5">
    <location>
        <begin position="454"/>
        <end position="481"/>
    </location>
</feature>
<evidence type="ECO:0000256" key="2">
    <source>
        <dbReference type="ARBA" id="ARBA00007459"/>
    </source>
</evidence>
<feature type="compositionally biased region" description="Basic and acidic residues" evidence="5">
    <location>
        <begin position="41"/>
        <end position="56"/>
    </location>
</feature>
<evidence type="ECO:0000256" key="5">
    <source>
        <dbReference type="SAM" id="MobiDB-lite"/>
    </source>
</evidence>
<dbReference type="PANTHER" id="PTHR36884:SF4">
    <property type="entry name" value="FIP1[III]-LIKE PROTEIN"/>
    <property type="match status" value="1"/>
</dbReference>
<dbReference type="EnsemblPlants" id="AUR62039282-RA">
    <property type="protein sequence ID" value="AUR62039282-RA:cds"/>
    <property type="gene ID" value="AUR62039282"/>
</dbReference>
<keyword evidence="3" id="KW-0507">mRNA processing</keyword>
<feature type="region of interest" description="Disordered" evidence="5">
    <location>
        <begin position="37"/>
        <end position="62"/>
    </location>
</feature>
<feature type="region of interest" description="Disordered" evidence="5">
    <location>
        <begin position="699"/>
        <end position="718"/>
    </location>
</feature>
<feature type="domain" description="Pre-mRNA polyadenylation factor Fip1" evidence="6">
    <location>
        <begin position="169"/>
        <end position="211"/>
    </location>
</feature>
<dbReference type="OMA" id="ESWKSYC"/>
<feature type="region of interest" description="Disordered" evidence="5">
    <location>
        <begin position="77"/>
        <end position="100"/>
    </location>
</feature>
<evidence type="ECO:0000259" key="6">
    <source>
        <dbReference type="Pfam" id="PF05182"/>
    </source>
</evidence>
<comment type="subcellular location">
    <subcellularLocation>
        <location evidence="1">Nucleus</location>
    </subcellularLocation>
</comment>
<protein>
    <recommendedName>
        <fullName evidence="6">Pre-mRNA polyadenylation factor Fip1 domain-containing protein</fullName>
    </recommendedName>
</protein>
<keyword evidence="4" id="KW-0539">Nucleus</keyword>
<evidence type="ECO:0000256" key="1">
    <source>
        <dbReference type="ARBA" id="ARBA00004123"/>
    </source>
</evidence>
<keyword evidence="8" id="KW-1185">Reference proteome</keyword>
<sequence>MKDFGDDFGELYADIEVHTSSAINGVSDFYQLHKNQQQQEHCNEKKGGGDGRNCHEEAEDGTEAEFVAGVSEKNLPGKKTMRVDVDGTEPSGGDCGGERGNVGKNGCNSQHMYLRRYGSVFAGNQRAISSWKLNREDAWCGQNTMSGFVHGFSGNGNNFWLPWYRTIVDVDIDTLEEKSWTRPGADITDYFNFGFDEESWRNFCHSLDQLRHQTTSQTRNKVNNSFKLKAEAGATKELESEGFVEAESSLNGLRKITSHESDFATKQFKKQIGQAIHVEDSNVERQPSTDGRRPRNRDSDVVIQITVQDPEEPSSSGLEEPDNTLGTQCKMSEKGFGVGQVELKAEKSGGSNAYEMLKNSEEKFRSLSVSSDCKRSHESAAVSSQKLQDSHGENPRVMKILNSSVEDVDNGSNTTEANPCVADIDLSYDNHGCTSPSPSPSNSNTWSEALKDDYCDSRRNRDPRRSPSDSKKERNQVAKADYCHLRNRRDDKKLNESGGRYRVRVRNFIKEDLKHNERRVRRHLKWKSHSSEDNNYLIDTAEHSYGVHHSSIHHHRSEEWCLTSASDDEYWPSYRDNKSSFGCYDRRSVENRFRAKRKMDFDQQDHWGSRDEVDLNFQREWDEEQYFSDRRMQRMRGVTVQKNDWHLQERECLIREEKPFFRNQEHSTLRFSSSYDTNWPKQQREYDNVHFDKRRKHGRPFQFRNSNGSEHNKYARSNPLDDWQNNYLDLENRHERRLWYSGVEVGASGRENECLESPFDEDYPRYTLDDVDECWNRQTPTSAHDYHEWFPTHGERKHQNTLYRDDMDDPQLYTRHERHSRSISAKKGTGSRQVYDDRDAYNRYDAANYLDEDDYFEDYEERRNTFRSKGSSWAEDKLLDGCSDNDFSIENMLDSFNGIPRCNWHGTKHRVGPGRTTMHTQTMKNRFGVASGGGSKSYFKSSTRYVREGIGLWARNSVEVQNTVREKKLLGKFSNAGSLPNDDACKQSDKRFQKQFKRQQKPVEVFPHKKMVNKGLNSEALRDKLPIMNHKNATDLEEDQIPAEPEAEFLKVKNGPGPVYLTQKVPMKEKPFRNQKPVSQNGACVYDENRILETKAKMEKRMERFKEPVSVKTDTDPDPKPEGDRLAETAESKGQRPARKRKWGGS</sequence>
<dbReference type="InterPro" id="IPR044976">
    <property type="entry name" value="FIPS5/FIPS3-like"/>
</dbReference>
<feature type="region of interest" description="Disordered" evidence="5">
    <location>
        <begin position="1097"/>
        <end position="1146"/>
    </location>
</feature>
<evidence type="ECO:0000313" key="8">
    <source>
        <dbReference type="Proteomes" id="UP000596660"/>
    </source>
</evidence>
<evidence type="ECO:0000313" key="7">
    <source>
        <dbReference type="EnsemblPlants" id="AUR62039282-RA:cds"/>
    </source>
</evidence>
<accession>A0A803N2C9</accession>
<name>A0A803N2C9_CHEQI</name>
<feature type="region of interest" description="Disordered" evidence="5">
    <location>
        <begin position="376"/>
        <end position="395"/>
    </location>
</feature>
<dbReference type="GO" id="GO:0006397">
    <property type="term" value="P:mRNA processing"/>
    <property type="evidence" value="ECO:0007669"/>
    <property type="project" value="UniProtKB-KW"/>
</dbReference>
<feature type="region of interest" description="Disordered" evidence="5">
    <location>
        <begin position="275"/>
        <end position="300"/>
    </location>
</feature>
<organism evidence="7 8">
    <name type="scientific">Chenopodium quinoa</name>
    <name type="common">Quinoa</name>
    <dbReference type="NCBI Taxonomy" id="63459"/>
    <lineage>
        <taxon>Eukaryota</taxon>
        <taxon>Viridiplantae</taxon>
        <taxon>Streptophyta</taxon>
        <taxon>Embryophyta</taxon>
        <taxon>Tracheophyta</taxon>
        <taxon>Spermatophyta</taxon>
        <taxon>Magnoliopsida</taxon>
        <taxon>eudicotyledons</taxon>
        <taxon>Gunneridae</taxon>
        <taxon>Pentapetalae</taxon>
        <taxon>Caryophyllales</taxon>
        <taxon>Chenopodiaceae</taxon>
        <taxon>Chenopodioideae</taxon>
        <taxon>Atripliceae</taxon>
        <taxon>Chenopodium</taxon>
    </lineage>
</organism>
<dbReference type="InterPro" id="IPR007854">
    <property type="entry name" value="Fip1_dom"/>
</dbReference>
<feature type="compositionally biased region" description="Basic and acidic residues" evidence="5">
    <location>
        <begin position="290"/>
        <end position="300"/>
    </location>
</feature>
<comment type="similarity">
    <text evidence="2">Belongs to the FIP1 family.</text>
</comment>
<dbReference type="Gramene" id="AUR62039282-RA">
    <property type="protein sequence ID" value="AUR62039282-RA:cds"/>
    <property type="gene ID" value="AUR62039282"/>
</dbReference>
<feature type="compositionally biased region" description="Basic and acidic residues" evidence="5">
    <location>
        <begin position="1097"/>
        <end position="1134"/>
    </location>
</feature>
<dbReference type="Pfam" id="PF05182">
    <property type="entry name" value="Fip1"/>
    <property type="match status" value="1"/>
</dbReference>
<dbReference type="AlphaFoldDB" id="A0A803N2C9"/>